<dbReference type="InterPro" id="IPR011032">
    <property type="entry name" value="GroES-like_sf"/>
</dbReference>
<dbReference type="SUPFAM" id="SSF50129">
    <property type="entry name" value="GroES-like"/>
    <property type="match status" value="1"/>
</dbReference>
<dbReference type="InterPro" id="IPR052711">
    <property type="entry name" value="Zinc_ADH-like"/>
</dbReference>
<protein>
    <recommendedName>
        <fullName evidence="1">Enoyl reductase (ER) domain-containing protein</fullName>
    </recommendedName>
</protein>
<dbReference type="SUPFAM" id="SSF51735">
    <property type="entry name" value="NAD(P)-binding Rossmann-fold domains"/>
    <property type="match status" value="1"/>
</dbReference>
<dbReference type="OrthoDB" id="1706066at2759"/>
<dbReference type="InterPro" id="IPR036291">
    <property type="entry name" value="NAD(P)-bd_dom_sf"/>
</dbReference>
<evidence type="ECO:0000313" key="2">
    <source>
        <dbReference type="EMBL" id="KAA1106297.1"/>
    </source>
</evidence>
<dbReference type="InterPro" id="IPR013149">
    <property type="entry name" value="ADH-like_C"/>
</dbReference>
<dbReference type="GO" id="GO:0016491">
    <property type="term" value="F:oxidoreductase activity"/>
    <property type="evidence" value="ECO:0007669"/>
    <property type="project" value="InterPro"/>
</dbReference>
<dbReference type="Proteomes" id="UP000325313">
    <property type="component" value="Unassembled WGS sequence"/>
</dbReference>
<reference evidence="4 5" key="1">
    <citation type="submission" date="2019-05" db="EMBL/GenBank/DDBJ databases">
        <title>Emergence of the Ug99 lineage of the wheat stem rust pathogen through somatic hybridization.</title>
        <authorList>
            <person name="Li F."/>
            <person name="Upadhyaya N.M."/>
            <person name="Sperschneider J."/>
            <person name="Matny O."/>
            <person name="Nguyen-Phuc H."/>
            <person name="Mago R."/>
            <person name="Raley C."/>
            <person name="Miller M.E."/>
            <person name="Silverstein K.A.T."/>
            <person name="Henningsen E."/>
            <person name="Hirsch C.D."/>
            <person name="Visser B."/>
            <person name="Pretorius Z.A."/>
            <person name="Steffenson B.J."/>
            <person name="Schwessinger B."/>
            <person name="Dodds P.N."/>
            <person name="Figueroa M."/>
        </authorList>
    </citation>
    <scope>NUCLEOTIDE SEQUENCE [LARGE SCALE GENOMIC DNA]</scope>
    <source>
        <strain evidence="2">21-0</strain>
        <strain evidence="3 5">Ug99</strain>
    </source>
</reference>
<accession>A0A5B0PZP3</accession>
<dbReference type="EMBL" id="VDEP01000305">
    <property type="protein sequence ID" value="KAA1109347.1"/>
    <property type="molecule type" value="Genomic_DNA"/>
</dbReference>
<dbReference type="CDD" id="cd05188">
    <property type="entry name" value="MDR"/>
    <property type="match status" value="1"/>
</dbReference>
<evidence type="ECO:0000313" key="3">
    <source>
        <dbReference type="EMBL" id="KAA1109347.1"/>
    </source>
</evidence>
<dbReference type="FunFam" id="3.40.50.720:FF:000481">
    <property type="entry name" value="Alcohol dehydrogenase, variant"/>
    <property type="match status" value="1"/>
</dbReference>
<dbReference type="InterPro" id="IPR013154">
    <property type="entry name" value="ADH-like_N"/>
</dbReference>
<dbReference type="Gene3D" id="3.90.180.10">
    <property type="entry name" value="Medium-chain alcohol dehydrogenases, catalytic domain"/>
    <property type="match status" value="1"/>
</dbReference>
<evidence type="ECO:0000313" key="4">
    <source>
        <dbReference type="Proteomes" id="UP000324748"/>
    </source>
</evidence>
<dbReference type="Pfam" id="PF08240">
    <property type="entry name" value="ADH_N"/>
    <property type="match status" value="1"/>
</dbReference>
<proteinExistence type="predicted"/>
<dbReference type="EMBL" id="VSWC01000040">
    <property type="protein sequence ID" value="KAA1106297.1"/>
    <property type="molecule type" value="Genomic_DNA"/>
</dbReference>
<feature type="domain" description="Enoyl reductase (ER)" evidence="1">
    <location>
        <begin position="38"/>
        <end position="369"/>
    </location>
</feature>
<keyword evidence="4" id="KW-1185">Reference proteome</keyword>
<comment type="caution">
    <text evidence="2">The sequence shown here is derived from an EMBL/GenBank/DDBJ whole genome shotgun (WGS) entry which is preliminary data.</text>
</comment>
<sequence length="379" mass="41039">MIELPKTQKSVQVVEKSPVADGTATKASSVWHEIQIKEIPLEIPKPNIEKDKNQVDGTILTIKIKSFSFNHRDVWIRKGLYPNIKFGSTLGSDCFGTVISPSDHHFCGKDVLVYPAVNWTNDPRGPDVPGKAFGILGGTHETNGVGTFTEFINIPANHCVPSPSHLNALSASAVPLAGLTAFRAVFNKAQVKPSSNVLVTGIGGGVAIWALQFCVAIGANVWVTSSSEEKINHACRLGAKAGVNYKEDSWPGRLSSLLPTETPFLDVVIDSGGGDIAQKCSKILRPGGIIVNFGCTSGRPLSFTMSEVLKNVELRGSTMGSLKEFKEMVEFVHKHNIEPVVYKILRGFEQVEDGFQIMKAGQQFGKVVVVIDAENHHKL</sequence>
<evidence type="ECO:0000313" key="5">
    <source>
        <dbReference type="Proteomes" id="UP000325313"/>
    </source>
</evidence>
<dbReference type="Pfam" id="PF00107">
    <property type="entry name" value="ADH_zinc_N"/>
    <property type="match status" value="1"/>
</dbReference>
<evidence type="ECO:0000259" key="1">
    <source>
        <dbReference type="SMART" id="SM00829"/>
    </source>
</evidence>
<dbReference type="Gene3D" id="3.40.50.720">
    <property type="entry name" value="NAD(P)-binding Rossmann-like Domain"/>
    <property type="match status" value="1"/>
</dbReference>
<dbReference type="AlphaFoldDB" id="A0A5B0PZP3"/>
<organism evidence="2 4">
    <name type="scientific">Puccinia graminis f. sp. tritici</name>
    <dbReference type="NCBI Taxonomy" id="56615"/>
    <lineage>
        <taxon>Eukaryota</taxon>
        <taxon>Fungi</taxon>
        <taxon>Dikarya</taxon>
        <taxon>Basidiomycota</taxon>
        <taxon>Pucciniomycotina</taxon>
        <taxon>Pucciniomycetes</taxon>
        <taxon>Pucciniales</taxon>
        <taxon>Pucciniaceae</taxon>
        <taxon>Puccinia</taxon>
    </lineage>
</organism>
<gene>
    <name evidence="2" type="ORF">PGT21_032741</name>
    <name evidence="3" type="ORF">PGTUg99_029900</name>
</gene>
<dbReference type="SMART" id="SM00829">
    <property type="entry name" value="PKS_ER"/>
    <property type="match status" value="1"/>
</dbReference>
<dbReference type="PANTHER" id="PTHR45033">
    <property type="match status" value="1"/>
</dbReference>
<dbReference type="InterPro" id="IPR020843">
    <property type="entry name" value="ER"/>
</dbReference>
<dbReference type="PANTHER" id="PTHR45033:SF3">
    <property type="entry name" value="DEHYDROGENASE, PUTATIVE (AFU_ORTHOLOGUE AFUA_2G13270)-RELATED"/>
    <property type="match status" value="1"/>
</dbReference>
<dbReference type="Proteomes" id="UP000324748">
    <property type="component" value="Unassembled WGS sequence"/>
</dbReference>
<name>A0A5B0PZP3_PUCGR</name>